<evidence type="ECO:0000313" key="3">
    <source>
        <dbReference type="EMBL" id="KAF2086497.1"/>
    </source>
</evidence>
<accession>A0A9P4HTB5</accession>
<feature type="transmembrane region" description="Helical" evidence="2">
    <location>
        <begin position="42"/>
        <end position="60"/>
    </location>
</feature>
<gene>
    <name evidence="3" type="ORF">K490DRAFT_66689</name>
</gene>
<feature type="compositionally biased region" description="Basic and acidic residues" evidence="1">
    <location>
        <begin position="203"/>
        <end position="220"/>
    </location>
</feature>
<keyword evidence="4" id="KW-1185">Reference proteome</keyword>
<evidence type="ECO:0000256" key="1">
    <source>
        <dbReference type="SAM" id="MobiDB-lite"/>
    </source>
</evidence>
<reference evidence="3" key="1">
    <citation type="journal article" date="2020" name="Stud. Mycol.">
        <title>101 Dothideomycetes genomes: a test case for predicting lifestyles and emergence of pathogens.</title>
        <authorList>
            <person name="Haridas S."/>
            <person name="Albert R."/>
            <person name="Binder M."/>
            <person name="Bloem J."/>
            <person name="Labutti K."/>
            <person name="Salamov A."/>
            <person name="Andreopoulos B."/>
            <person name="Baker S."/>
            <person name="Barry K."/>
            <person name="Bills G."/>
            <person name="Bluhm B."/>
            <person name="Cannon C."/>
            <person name="Castanera R."/>
            <person name="Culley D."/>
            <person name="Daum C."/>
            <person name="Ezra D."/>
            <person name="Gonzalez J."/>
            <person name="Henrissat B."/>
            <person name="Kuo A."/>
            <person name="Liang C."/>
            <person name="Lipzen A."/>
            <person name="Lutzoni F."/>
            <person name="Magnuson J."/>
            <person name="Mondo S."/>
            <person name="Nolan M."/>
            <person name="Ohm R."/>
            <person name="Pangilinan J."/>
            <person name="Park H.-J."/>
            <person name="Ramirez L."/>
            <person name="Alfaro M."/>
            <person name="Sun H."/>
            <person name="Tritt A."/>
            <person name="Yoshinaga Y."/>
            <person name="Zwiers L.-H."/>
            <person name="Turgeon B."/>
            <person name="Goodwin S."/>
            <person name="Spatafora J."/>
            <person name="Crous P."/>
            <person name="Grigoriev I."/>
        </authorList>
    </citation>
    <scope>NUCLEOTIDE SEQUENCE</scope>
    <source>
        <strain evidence="3">CBS 121410</strain>
    </source>
</reference>
<feature type="transmembrane region" description="Helical" evidence="2">
    <location>
        <begin position="67"/>
        <end position="89"/>
    </location>
</feature>
<dbReference type="AlphaFoldDB" id="A0A9P4HTB5"/>
<evidence type="ECO:0000256" key="2">
    <source>
        <dbReference type="SAM" id="Phobius"/>
    </source>
</evidence>
<organism evidence="3 4">
    <name type="scientific">Saccharata proteae CBS 121410</name>
    <dbReference type="NCBI Taxonomy" id="1314787"/>
    <lineage>
        <taxon>Eukaryota</taxon>
        <taxon>Fungi</taxon>
        <taxon>Dikarya</taxon>
        <taxon>Ascomycota</taxon>
        <taxon>Pezizomycotina</taxon>
        <taxon>Dothideomycetes</taxon>
        <taxon>Dothideomycetes incertae sedis</taxon>
        <taxon>Botryosphaeriales</taxon>
        <taxon>Saccharataceae</taxon>
        <taxon>Saccharata</taxon>
    </lineage>
</organism>
<protein>
    <submittedName>
        <fullName evidence="3">Uncharacterized protein</fullName>
    </submittedName>
</protein>
<feature type="region of interest" description="Disordered" evidence="1">
    <location>
        <begin position="195"/>
        <end position="220"/>
    </location>
</feature>
<dbReference type="EMBL" id="ML978724">
    <property type="protein sequence ID" value="KAF2086497.1"/>
    <property type="molecule type" value="Genomic_DNA"/>
</dbReference>
<name>A0A9P4HTB5_9PEZI</name>
<feature type="transmembrane region" description="Helical" evidence="2">
    <location>
        <begin position="152"/>
        <end position="176"/>
    </location>
</feature>
<comment type="caution">
    <text evidence="3">The sequence shown here is derived from an EMBL/GenBank/DDBJ whole genome shotgun (WGS) entry which is preliminary data.</text>
</comment>
<keyword evidence="2" id="KW-0472">Membrane</keyword>
<proteinExistence type="predicted"/>
<evidence type="ECO:0000313" key="4">
    <source>
        <dbReference type="Proteomes" id="UP000799776"/>
    </source>
</evidence>
<dbReference type="OrthoDB" id="5392605at2759"/>
<dbReference type="Proteomes" id="UP000799776">
    <property type="component" value="Unassembled WGS sequence"/>
</dbReference>
<sequence>MPAETSRRQLTLTLSILALAYHTSTALLLQFLPSEPLHLARSLTLYAVFGALLSLLGLTGTLKRSSLLVAAFANHLLLDALLATIPRLILLTFLSTLPSTICDPAISSFPNPFLPPSTPSLPPGQSPPLLHRRAGGFGSWVEKGWSTPDRCFVVMNTLLGVAAFLAVATGCAQWWCAWRVREFAGLVGRGDWGVGGGEEEGERFEKTDMEDGEWRAVEKV</sequence>
<keyword evidence="2" id="KW-0812">Transmembrane</keyword>
<keyword evidence="2" id="KW-1133">Transmembrane helix</keyword>